<feature type="compositionally biased region" description="Low complexity" evidence="3">
    <location>
        <begin position="141"/>
        <end position="154"/>
    </location>
</feature>
<dbReference type="InterPro" id="IPR046455">
    <property type="entry name" value="Sec7/BIG1-like_C"/>
</dbReference>
<feature type="region of interest" description="Disordered" evidence="3">
    <location>
        <begin position="1"/>
        <end position="61"/>
    </location>
</feature>
<dbReference type="CDD" id="cd00171">
    <property type="entry name" value="Sec7"/>
    <property type="match status" value="1"/>
</dbReference>
<dbReference type="Pfam" id="PF20252">
    <property type="entry name" value="BIG2_C"/>
    <property type="match status" value="1"/>
</dbReference>
<evidence type="ECO:0000259" key="4">
    <source>
        <dbReference type="PROSITE" id="PS50190"/>
    </source>
</evidence>
<feature type="domain" description="SEC7" evidence="4">
    <location>
        <begin position="914"/>
        <end position="1121"/>
    </location>
</feature>
<comment type="subcellular location">
    <subcellularLocation>
        <location evidence="1">Cytoplasm</location>
    </subcellularLocation>
</comment>
<keyword evidence="6" id="KW-1185">Reference proteome</keyword>
<dbReference type="GO" id="GO:0005737">
    <property type="term" value="C:cytoplasm"/>
    <property type="evidence" value="ECO:0007669"/>
    <property type="project" value="UniProtKB-SubCell"/>
</dbReference>
<feature type="region of interest" description="Disordered" evidence="3">
    <location>
        <begin position="380"/>
        <end position="409"/>
    </location>
</feature>
<dbReference type="InterPro" id="IPR032691">
    <property type="entry name" value="Mon2/Sec7/BIG1-like_HUS"/>
</dbReference>
<dbReference type="InterPro" id="IPR023394">
    <property type="entry name" value="Sec7_C_sf"/>
</dbReference>
<dbReference type="SMART" id="SM00222">
    <property type="entry name" value="Sec7"/>
    <property type="match status" value="1"/>
</dbReference>
<dbReference type="InterPro" id="IPR015403">
    <property type="entry name" value="Mon2/Sec7/BIG1-like_HDS"/>
</dbReference>
<dbReference type="Gene3D" id="1.10.220.20">
    <property type="match status" value="1"/>
</dbReference>
<sequence>MLSSFSKGSSAPQNNGSSSTTAPVDASTATTAKDSTTATASSSPTSPNSNSNSMNKQRSQHRSLITVVHAKTLALARTIQKYPRKHRDIGVFSNGVLGDAVEALEEFKDVEWPPRKAEMEEILSAVPDWMCQSQIIGGGSSSATTMGSSISGSSVRSKDDDFDIEKELAHELEQKVSLSSKVSSASITEVAGEGDNKVDGDYTSSAAVDAALDKEMDNVDVNDEKEAKELHQEMFHAKSNDENKVEGGSNNNNLNDEVVVDARLKQAVDDADEQKVNKRLEAIVDEEKPMETPQSPILSPSNSSVSKTATTATNAKVDAAAMEPMHPAVITTLHALCLVISSESKTPKMAEVALECITILTNGRYVSGIAGGRMKLEVQRQMSSDTTTVPKQGGHLPDQSQSSDDQGQQHVAVGANERLNAGAKGHDGRDGGLSFLGYVVESITRASDSPSEAVQGAMAKALLAIMTCPKCGVHEAAMLQAVRSTFHVYLVGKSTSGKELAKRTLVDMLKCVFTRMEAYDIVCKGSSSSSIESFEDGKNDTGESSTSNAPGKGGEDGSSETVNAALANGIAPATDAATTSAGVFASQYHTDSYLLFRALCKLSSKTLPGDENVASSITGFGSLVGSSTMGGSFFSPTPVVDPLALSSKILSLDLILAVFEHCGDAFKNGEKFVYAVQSYLCVSLLKNCMSNQTVVAHLSLKIFLLLVRKFKTHLKSEIEVFVANIFLRVLESPNSPFEQKLLVLEALRALCADPQMLTQLFLNYDCDFDAVDLYKDIVHHVTRISAKAVAPKATVGNGTVTKKSVDQELELSRTGLEVLVVILRSFLKSLGLPGGDDVDESDGTSSFSLLRQSLKIDIGENTTVEDISAERNSLRESSEVTLDKTDNSESQSKDSVMGEPQSSASDVAGKIVDAFDKKRLAQQHFEIGCVKFKLSFKSGLNFFIENGFVELDAQGVAHFLYEHSEELDKTEIGEVLGKEPDAAFVKGEGVDPEKGGSGFYLRVLYHYVDKMDFAGLPFDDAIRQFLSGFRLPGEAQKIDRIMEKFAERFTRQNESVFPSPDTAFILGFSVIMLNTDLHNPSIKPERRMTVESFIRNNKGIANGGDLPEEFLTGIFNRIKEKPFSLKEDDDAREKVSKESTRDLFESLFVFDGPAIFGASAEEKKREKFRKEREEMMVASEQLFKRRPSDKNYSSKNIVGGMQQLTDSVSPADVVRPMFDVTWGALIGTLSQVLESSSNEASIALCLSGFVYSIRISSHSGMSLARNTFVNSLAKFTTLGSIKEMKSKNIECIRTLLSIAIIDGEYLGESWSPILQCISQLGRLQLFASGIDSQEQSLQTEPSQLPKIPDAAREMEENNGKAVLAAINEVLIDRVFSSSVTLSARGVVSFIEQLIAVSDAEISGDTKKGISGVSATSTTATKGKVTGSAHGPEGPRIFSLQHLVEVADYNMNIRPRITWSQIWETMGNHFAKVGCNENAMVSMFAIDALRQLSFKFLEKPELTDFNFQRLFLKPFLLIMKNPGSREDIRELVLRCVDNIIRTLAHNLQSGWKIFFSILTLSSSDPSVKINTLGLAILQRLLDEHLDELCLSGPLTVDGEGKTDGTFSSSARSIRNSNAEDFVELCRASLSFVQIEESDTPLPIGLSMRALCHTACYADLIADKKVLPPVSGYQHSDRMAPGFTYEGLTVEESLEMTLWRPLLDGLSSGMCSTATSISGGVGCLIQRGSVMALRAILLRHGKLFSVAQWSAILNYAILPAVQVGAESDTSPATSILSESPSVSSLDFVGEPLRFPPPCDDEGLQKFAAVLQADEVTPSRPLGTAELLAEASFADLRHGGDGNLSNAFSLKKKDVDTRISNLQPFPNSWIATTAPIALGLLTDIVYSNFLSLGAGGRDVLWPAISSQLARWSVGNNVADRGDEIVSHAEKWQPCEALVRIGCKEWSRLFRLVLDAAPVPNALEVQAWLKVLTASLSDTMSMNIALEEKIRTDIVDSKLATHGILNESPQRSEGEDSDVKRIARNTDYLGMLPMLKTRCIALHCLQQCMSTVVDQFSARASEDEISCLLDTLNRSRLASSIARTDEDLAHAFHEAFISQWGESDGVEEVEATLQSAGGGTSHRGSSQIFFLTQEASATKAVILLLTSLFCRHDSERDEEWDAEAFSEPLLFERVTDVLTQFIASEQKDGQFIDPNVWRSVKESGGQVAYYCTSFAGVVVDILETILAMEEEKFYRHNATLFPVLCSLVCVQSVEIRQLVANIFRKQIGPRILRESK</sequence>
<evidence type="ECO:0000256" key="1">
    <source>
        <dbReference type="ARBA" id="ARBA00004496"/>
    </source>
</evidence>
<keyword evidence="2" id="KW-0963">Cytoplasm</keyword>
<dbReference type="InterPro" id="IPR016024">
    <property type="entry name" value="ARM-type_fold"/>
</dbReference>
<dbReference type="PANTHER" id="PTHR10663:SF375">
    <property type="entry name" value="LD29171P"/>
    <property type="match status" value="1"/>
</dbReference>
<feature type="compositionally biased region" description="Basic and acidic residues" evidence="3">
    <location>
        <begin position="868"/>
        <end position="887"/>
    </location>
</feature>
<feature type="region of interest" description="Disordered" evidence="3">
    <location>
        <begin position="139"/>
        <end position="158"/>
    </location>
</feature>
<evidence type="ECO:0000256" key="3">
    <source>
        <dbReference type="SAM" id="MobiDB-lite"/>
    </source>
</evidence>
<dbReference type="Pfam" id="PF12783">
    <property type="entry name" value="Sec7-like_HUS"/>
    <property type="match status" value="1"/>
</dbReference>
<feature type="compositionally biased region" description="Polar residues" evidence="3">
    <location>
        <begin position="380"/>
        <end position="390"/>
    </location>
</feature>
<feature type="compositionally biased region" description="Polar residues" evidence="3">
    <location>
        <begin position="1"/>
        <end position="22"/>
    </location>
</feature>
<evidence type="ECO:0000313" key="6">
    <source>
        <dbReference type="Proteomes" id="UP001530293"/>
    </source>
</evidence>
<reference evidence="5 6" key="1">
    <citation type="submission" date="2024-10" db="EMBL/GenBank/DDBJ databases">
        <title>Updated reference genomes for cyclostephanoid diatoms.</title>
        <authorList>
            <person name="Roberts W.R."/>
            <person name="Alverson A.J."/>
        </authorList>
    </citation>
    <scope>NUCLEOTIDE SEQUENCE [LARGE SCALE GENOMIC DNA]</scope>
    <source>
        <strain evidence="5 6">AJA232-27</strain>
    </source>
</reference>
<dbReference type="Gene3D" id="1.10.1000.11">
    <property type="entry name" value="Arf Nucleotide-binding Site Opener,domain 2"/>
    <property type="match status" value="1"/>
</dbReference>
<dbReference type="Pfam" id="PF01369">
    <property type="entry name" value="Sec7"/>
    <property type="match status" value="1"/>
</dbReference>
<evidence type="ECO:0000256" key="2">
    <source>
        <dbReference type="ARBA" id="ARBA00022490"/>
    </source>
</evidence>
<feature type="region of interest" description="Disordered" evidence="3">
    <location>
        <begin position="867"/>
        <end position="905"/>
    </location>
</feature>
<protein>
    <recommendedName>
        <fullName evidence="4">SEC7 domain-containing protein</fullName>
    </recommendedName>
</protein>
<gene>
    <name evidence="5" type="ORF">ACHAWU_002873</name>
</gene>
<feature type="compositionally biased region" description="Low complexity" evidence="3">
    <location>
        <begin position="25"/>
        <end position="53"/>
    </location>
</feature>
<dbReference type="FunFam" id="1.10.1000.11:FF:000002">
    <property type="entry name" value="Cytohesin 1"/>
    <property type="match status" value="1"/>
</dbReference>
<dbReference type="Pfam" id="PF09324">
    <property type="entry name" value="Sec7-like_HDS"/>
    <property type="match status" value="1"/>
</dbReference>
<evidence type="ECO:0000313" key="5">
    <source>
        <dbReference type="EMBL" id="KAL3757034.1"/>
    </source>
</evidence>
<feature type="compositionally biased region" description="Polar residues" evidence="3">
    <location>
        <begin position="888"/>
        <end position="905"/>
    </location>
</feature>
<name>A0ABD3M2R6_9STRA</name>
<proteinExistence type="predicted"/>
<feature type="region of interest" description="Disordered" evidence="3">
    <location>
        <begin position="528"/>
        <end position="560"/>
    </location>
</feature>
<dbReference type="InterPro" id="IPR035999">
    <property type="entry name" value="Sec7_dom_sf"/>
</dbReference>
<dbReference type="Proteomes" id="UP001530293">
    <property type="component" value="Unassembled WGS sequence"/>
</dbReference>
<dbReference type="SUPFAM" id="SSF48371">
    <property type="entry name" value="ARM repeat"/>
    <property type="match status" value="1"/>
</dbReference>
<dbReference type="SUPFAM" id="SSF48425">
    <property type="entry name" value="Sec7 domain"/>
    <property type="match status" value="1"/>
</dbReference>
<dbReference type="InterPro" id="IPR000904">
    <property type="entry name" value="Sec7_dom"/>
</dbReference>
<organism evidence="5 6">
    <name type="scientific">Discostella pseudostelligera</name>
    <dbReference type="NCBI Taxonomy" id="259834"/>
    <lineage>
        <taxon>Eukaryota</taxon>
        <taxon>Sar</taxon>
        <taxon>Stramenopiles</taxon>
        <taxon>Ochrophyta</taxon>
        <taxon>Bacillariophyta</taxon>
        <taxon>Coscinodiscophyceae</taxon>
        <taxon>Thalassiosirophycidae</taxon>
        <taxon>Stephanodiscales</taxon>
        <taxon>Stephanodiscaceae</taxon>
        <taxon>Discostella</taxon>
    </lineage>
</organism>
<feature type="compositionally biased region" description="Low complexity" evidence="3">
    <location>
        <begin position="398"/>
        <end position="409"/>
    </location>
</feature>
<dbReference type="PROSITE" id="PS50190">
    <property type="entry name" value="SEC7"/>
    <property type="match status" value="1"/>
</dbReference>
<accession>A0ABD3M2R6</accession>
<dbReference type="PANTHER" id="PTHR10663">
    <property type="entry name" value="GUANYL-NUCLEOTIDE EXCHANGE FACTOR"/>
    <property type="match status" value="1"/>
</dbReference>
<dbReference type="EMBL" id="JALLBG020000273">
    <property type="protein sequence ID" value="KAL3757034.1"/>
    <property type="molecule type" value="Genomic_DNA"/>
</dbReference>
<comment type="caution">
    <text evidence="5">The sequence shown here is derived from an EMBL/GenBank/DDBJ whole genome shotgun (WGS) entry which is preliminary data.</text>
</comment>